<organism evidence="2 3">
    <name type="scientific">Symbiodinium necroappetens</name>
    <dbReference type="NCBI Taxonomy" id="1628268"/>
    <lineage>
        <taxon>Eukaryota</taxon>
        <taxon>Sar</taxon>
        <taxon>Alveolata</taxon>
        <taxon>Dinophyceae</taxon>
        <taxon>Suessiales</taxon>
        <taxon>Symbiodiniaceae</taxon>
        <taxon>Symbiodinium</taxon>
    </lineage>
</organism>
<feature type="chain" id="PRO_5032751431" evidence="1">
    <location>
        <begin position="18"/>
        <end position="163"/>
    </location>
</feature>
<dbReference type="AlphaFoldDB" id="A0A813BWF9"/>
<comment type="caution">
    <text evidence="2">The sequence shown here is derived from an EMBL/GenBank/DDBJ whole genome shotgun (WGS) entry which is preliminary data.</text>
</comment>
<evidence type="ECO:0000313" key="3">
    <source>
        <dbReference type="Proteomes" id="UP000601435"/>
    </source>
</evidence>
<protein>
    <submittedName>
        <fullName evidence="2">Uncharacterized protein</fullName>
    </submittedName>
</protein>
<accession>A0A813BWF9</accession>
<dbReference type="OrthoDB" id="409717at2759"/>
<sequence>MVSKAFVVAFVLHLASCEECQNCGEPVSLLQSRAHEGSMASKGQSIVVKGPSKSSGSPAEQLAPTCAAGFNAAYEKCLGGKNSYLMIIVADEKEAYCAYTGGWAQTSEYYPDPSACFASPGQSEALFYDATSQSLVTWSKETAVAGPLKQDRLFAEIEPKTPT</sequence>
<dbReference type="EMBL" id="CAJNJA010081264">
    <property type="protein sequence ID" value="CAE7929670.1"/>
    <property type="molecule type" value="Genomic_DNA"/>
</dbReference>
<name>A0A813BWF9_9DINO</name>
<gene>
    <name evidence="2" type="ORF">SNEC2469_LOCUS32297</name>
</gene>
<evidence type="ECO:0000313" key="2">
    <source>
        <dbReference type="EMBL" id="CAE7929670.1"/>
    </source>
</evidence>
<keyword evidence="1" id="KW-0732">Signal</keyword>
<dbReference type="Proteomes" id="UP000601435">
    <property type="component" value="Unassembled WGS sequence"/>
</dbReference>
<reference evidence="2" key="1">
    <citation type="submission" date="2021-02" db="EMBL/GenBank/DDBJ databases">
        <authorList>
            <person name="Dougan E. K."/>
            <person name="Rhodes N."/>
            <person name="Thang M."/>
            <person name="Chan C."/>
        </authorList>
    </citation>
    <scope>NUCLEOTIDE SEQUENCE</scope>
</reference>
<keyword evidence="3" id="KW-1185">Reference proteome</keyword>
<evidence type="ECO:0000256" key="1">
    <source>
        <dbReference type="SAM" id="SignalP"/>
    </source>
</evidence>
<feature type="signal peptide" evidence="1">
    <location>
        <begin position="1"/>
        <end position="17"/>
    </location>
</feature>
<proteinExistence type="predicted"/>